<accession>A0A5B0WRR4</accession>
<dbReference type="EMBL" id="VTUX01000009">
    <property type="protein sequence ID" value="KAA1188921.1"/>
    <property type="molecule type" value="Genomic_DNA"/>
</dbReference>
<evidence type="ECO:0000313" key="2">
    <source>
        <dbReference type="EMBL" id="KAA1188921.1"/>
    </source>
</evidence>
<proteinExistence type="predicted"/>
<protein>
    <submittedName>
        <fullName evidence="2">Uncharacterized protein</fullName>
    </submittedName>
</protein>
<keyword evidence="1" id="KW-0732">Signal</keyword>
<dbReference type="RefSeq" id="WP_149612684.1">
    <property type="nucleotide sequence ID" value="NZ_VTUX01000009.1"/>
</dbReference>
<sequence length="159" mass="15587">MKSIRPVILATSLLASGVAMAADKETILSSMEGQVMVNQGQAYVAASESMLLYPGDRLMVMRGGSAQLQFANGCIQTLQGNEIATVGTAESCSNLQAAGTYNQVGKGTPAAKGGGVSGTAAGGTASTVGGLVIAGTAIGIGVGIDKNSGGRSDPPPASP</sequence>
<evidence type="ECO:0000313" key="3">
    <source>
        <dbReference type="Proteomes" id="UP000323708"/>
    </source>
</evidence>
<keyword evidence="3" id="KW-1185">Reference proteome</keyword>
<evidence type="ECO:0000256" key="1">
    <source>
        <dbReference type="SAM" id="SignalP"/>
    </source>
</evidence>
<reference evidence="2 3" key="1">
    <citation type="submission" date="2019-09" db="EMBL/GenBank/DDBJ databases">
        <authorList>
            <person name="Chen X.-Y."/>
        </authorList>
    </citation>
    <scope>NUCLEOTIDE SEQUENCE [LARGE SCALE GENOMIC DNA]</scope>
    <source>
        <strain evidence="2 3">NY5</strain>
    </source>
</reference>
<feature type="signal peptide" evidence="1">
    <location>
        <begin position="1"/>
        <end position="21"/>
    </location>
</feature>
<dbReference type="AlphaFoldDB" id="A0A5B0WRR4"/>
<name>A0A5B0WRR4_9GAMM</name>
<dbReference type="Proteomes" id="UP000323708">
    <property type="component" value="Unassembled WGS sequence"/>
</dbReference>
<gene>
    <name evidence="2" type="ORF">F0M18_17105</name>
</gene>
<feature type="chain" id="PRO_5022868350" evidence="1">
    <location>
        <begin position="22"/>
        <end position="159"/>
    </location>
</feature>
<comment type="caution">
    <text evidence="2">The sequence shown here is derived from an EMBL/GenBank/DDBJ whole genome shotgun (WGS) entry which is preliminary data.</text>
</comment>
<organism evidence="2 3">
    <name type="scientific">Pseudohalioglobus sediminis</name>
    <dbReference type="NCBI Taxonomy" id="2606449"/>
    <lineage>
        <taxon>Bacteria</taxon>
        <taxon>Pseudomonadati</taxon>
        <taxon>Pseudomonadota</taxon>
        <taxon>Gammaproteobacteria</taxon>
        <taxon>Cellvibrionales</taxon>
        <taxon>Halieaceae</taxon>
        <taxon>Pseudohalioglobus</taxon>
    </lineage>
</organism>